<evidence type="ECO:0000313" key="3">
    <source>
        <dbReference type="Proteomes" id="UP000552709"/>
    </source>
</evidence>
<evidence type="ECO:0000256" key="1">
    <source>
        <dbReference type="SAM" id="MobiDB-lite"/>
    </source>
</evidence>
<dbReference type="EMBL" id="JACHFL010000016">
    <property type="protein sequence ID" value="MBB5365254.1"/>
    <property type="molecule type" value="Genomic_DNA"/>
</dbReference>
<name>A0A7W8JY25_9DEIO</name>
<feature type="region of interest" description="Disordered" evidence="1">
    <location>
        <begin position="1"/>
        <end position="56"/>
    </location>
</feature>
<proteinExistence type="predicted"/>
<accession>A0A7W8JY25</accession>
<protein>
    <submittedName>
        <fullName evidence="2">Uncharacterized protein</fullName>
    </submittedName>
</protein>
<dbReference type="AlphaFoldDB" id="A0A7W8JY25"/>
<evidence type="ECO:0000313" key="2">
    <source>
        <dbReference type="EMBL" id="MBB5365254.1"/>
    </source>
</evidence>
<dbReference type="Proteomes" id="UP000552709">
    <property type="component" value="Unassembled WGS sequence"/>
</dbReference>
<gene>
    <name evidence="2" type="ORF">HNQ08_004375</name>
</gene>
<sequence length="72" mass="7123">MMRVRGVAPGLPPLTGVSSSPPPAAANRIASAGIPGGVIHDDGTGPESGQEALATKDVPKIRVVAQAQGDQV</sequence>
<comment type="caution">
    <text evidence="2">The sequence shown here is derived from an EMBL/GenBank/DDBJ whole genome shotgun (WGS) entry which is preliminary data.</text>
</comment>
<organism evidence="2 3">
    <name type="scientific">Deinococcus humi</name>
    <dbReference type="NCBI Taxonomy" id="662880"/>
    <lineage>
        <taxon>Bacteria</taxon>
        <taxon>Thermotogati</taxon>
        <taxon>Deinococcota</taxon>
        <taxon>Deinococci</taxon>
        <taxon>Deinococcales</taxon>
        <taxon>Deinococcaceae</taxon>
        <taxon>Deinococcus</taxon>
    </lineage>
</organism>
<keyword evidence="3" id="KW-1185">Reference proteome</keyword>
<reference evidence="2 3" key="1">
    <citation type="submission" date="2020-08" db="EMBL/GenBank/DDBJ databases">
        <title>Genomic Encyclopedia of Type Strains, Phase IV (KMG-IV): sequencing the most valuable type-strain genomes for metagenomic binning, comparative biology and taxonomic classification.</title>
        <authorList>
            <person name="Goeker M."/>
        </authorList>
    </citation>
    <scope>NUCLEOTIDE SEQUENCE [LARGE SCALE GENOMIC DNA]</scope>
    <source>
        <strain evidence="2 3">DSM 27939</strain>
    </source>
</reference>